<keyword evidence="3" id="KW-1185">Reference proteome</keyword>
<accession>A0A7G5E3K2</accession>
<gene>
    <name evidence="2" type="ORF">HS960_13360</name>
</gene>
<reference evidence="2 3" key="1">
    <citation type="journal article" date="2020" name="G3 (Bethesda)">
        <title>CeMbio - The Caenorhabditis elegans Microbiome Resource.</title>
        <authorList>
            <person name="Dirksen P."/>
            <person name="Assie A."/>
            <person name="Zimmermann J."/>
            <person name="Zhang F."/>
            <person name="Tietje A.M."/>
            <person name="Marsh S.A."/>
            <person name="Felix M.A."/>
            <person name="Shapira M."/>
            <person name="Kaleta C."/>
            <person name="Schulenburg H."/>
            <person name="Samuel B."/>
        </authorList>
    </citation>
    <scope>NUCLEOTIDE SEQUENCE [LARGE SCALE GENOMIC DNA]</scope>
    <source>
        <strain evidence="2 3">BIGb0170</strain>
    </source>
</reference>
<dbReference type="RefSeq" id="WP_182332976.1">
    <property type="nucleotide sequence ID" value="NZ_CP058555.1"/>
</dbReference>
<dbReference type="AlphaFoldDB" id="A0A7G5E3K2"/>
<dbReference type="Proteomes" id="UP000515450">
    <property type="component" value="Chromosome"/>
</dbReference>
<sequence length="273" mass="30562">MSKLKYYIIILFFFIAAQISFAQGIPTYVSDFKINNNNLLSSTKIALSATGSSTTVKYNVTLTRAINPSGGPWNWYPTNMLIGLGTQINGQFVWLDGSKEITNSSFGQYNSILDKEYTANIDHSKLPAGGKIYLVIENHPSNVPSSLWFKEAYHVKSFDYEIPPPVVQPPSYDNWINDIGHFAIYNNDIPPAITWNKNLVNTSTVSLELYQYGVSKGFIGKNVPNTGSYSVDYSALQYGLVGGFNKYEIQIKIISDANPSISDMTKKFDYYQD</sequence>
<feature type="chain" id="PRO_5028986661" evidence="1">
    <location>
        <begin position="23"/>
        <end position="273"/>
    </location>
</feature>
<protein>
    <submittedName>
        <fullName evidence="2">Uncharacterized protein</fullName>
    </submittedName>
</protein>
<evidence type="ECO:0000256" key="1">
    <source>
        <dbReference type="SAM" id="SignalP"/>
    </source>
</evidence>
<dbReference type="EMBL" id="CP058555">
    <property type="protein sequence ID" value="QMV68577.1"/>
    <property type="molecule type" value="Genomic_DNA"/>
</dbReference>
<proteinExistence type="predicted"/>
<feature type="signal peptide" evidence="1">
    <location>
        <begin position="1"/>
        <end position="22"/>
    </location>
</feature>
<keyword evidence="1" id="KW-0732">Signal</keyword>
<evidence type="ECO:0000313" key="3">
    <source>
        <dbReference type="Proteomes" id="UP000515450"/>
    </source>
</evidence>
<organism evidence="2 3">
    <name type="scientific">Sphingobacterium paramultivorum</name>
    <dbReference type="NCBI Taxonomy" id="2886510"/>
    <lineage>
        <taxon>Bacteria</taxon>
        <taxon>Pseudomonadati</taxon>
        <taxon>Bacteroidota</taxon>
        <taxon>Sphingobacteriia</taxon>
        <taxon>Sphingobacteriales</taxon>
        <taxon>Sphingobacteriaceae</taxon>
        <taxon>Sphingobacterium</taxon>
    </lineage>
</organism>
<evidence type="ECO:0000313" key="2">
    <source>
        <dbReference type="EMBL" id="QMV68577.1"/>
    </source>
</evidence>
<name>A0A7G5E3K2_9SPHI</name>